<name>A0A9X1YKX7_9BURK</name>
<dbReference type="RefSeq" id="WP_275682300.1">
    <property type="nucleotide sequence ID" value="NZ_JAJLJH010000002.1"/>
</dbReference>
<keyword evidence="3" id="KW-1185">Reference proteome</keyword>
<dbReference type="PROSITE" id="PS51379">
    <property type="entry name" value="4FE4S_FER_2"/>
    <property type="match status" value="2"/>
</dbReference>
<dbReference type="SUPFAM" id="SSF50692">
    <property type="entry name" value="ADC-like"/>
    <property type="match status" value="1"/>
</dbReference>
<evidence type="ECO:0000259" key="1">
    <source>
        <dbReference type="PROSITE" id="PS51379"/>
    </source>
</evidence>
<dbReference type="Gene3D" id="2.40.40.20">
    <property type="match status" value="1"/>
</dbReference>
<dbReference type="Proteomes" id="UP001139353">
    <property type="component" value="Unassembled WGS sequence"/>
</dbReference>
<dbReference type="PROSITE" id="PS51318">
    <property type="entry name" value="TAT"/>
    <property type="match status" value="1"/>
</dbReference>
<dbReference type="InterPro" id="IPR006657">
    <property type="entry name" value="MoPterin_dinucl-bd_dom"/>
</dbReference>
<dbReference type="CDD" id="cd10551">
    <property type="entry name" value="PsrB"/>
    <property type="match status" value="1"/>
</dbReference>
<sequence>MPHPHPPHDDDANEHVIRFDRGAGVTRRQALAAMAASMALANTACSPPPKLQAHPYVDLPEARGGGLPLYYASAFVRDGFAQGVLVGTQEGRPIKIEGNAAHPSSLGATDVYAQASVLQLWDPDRSGVVRQRLARHGDVRTPPQLGASTWRAFEAAWRERASARATAPAGPALRVLTGPLTSPTERALLGALLASEPDARWHVHAPLKDMAAEDGARLACGRAVTPVLHFDQARCVLALAADPFSDGPGAVRHAMDWSTARAAARDAASGRPATLFAAEATPGLFGARADHRVALSPARIEGLLWRIASRWMPQIAADAAPPDPAVDGFESRVVAALREAGESALVIGGPGLSAEAHALVSALNRRLGAIGRTVTLIAPPDDASDAGSLAELVDALGAGSVDTLLVIGANPAYDAPPSLDVPHAFARAKLLVHAGLHVDETAALADWHLPLSHAYEQWGDALAHDGSATLLQPSISPLYDTRSAAELLALLADDAVRDGHSLVQRQWRAGRDAGFDASWRRSLRAGVVADSAAPALAVHVAHRPSARPAAPSGLVALFVPDAAAHDGAFANNGWLQELPRPFTKLTWDNAALLSPATAKRLGLVTGDIVQVQVDARSVEAPVWVLAQQADDVVTLPLGCGRRRAGRVGNGVGFDAYALRPASSFTAPVTLRRTGRTHAFAVTQHEIDQHGRELLRTVAAGEALAKAEKHAELYPPFASPVHAWAMVIDLDACIGCNACTIACQAENNIPVVGKEQVARGRDMHWIRVDRHDLDEIGNSAFQPVPCMHCEQAPCEVVCPVGATVHDSEGLNVQVYNRCVGTRFCSNNCPYKVRRFNFLQYSDETTETLKAQRNPDVTVRQRGVMEKCTYCVQRVARARQGAERDGRPLVDGDVVTACQSACPTRAIRFGDKNDAQSDVVKARASQRHYAMLEELDTKPRTTYLGRIKPTA</sequence>
<accession>A0A9X1YKX7</accession>
<dbReference type="Pfam" id="PF01568">
    <property type="entry name" value="Molydop_binding"/>
    <property type="match status" value="1"/>
</dbReference>
<organism evidence="2 3">
    <name type="scientific">Scleromatobacter humisilvae</name>
    <dbReference type="NCBI Taxonomy" id="2897159"/>
    <lineage>
        <taxon>Bacteria</taxon>
        <taxon>Pseudomonadati</taxon>
        <taxon>Pseudomonadota</taxon>
        <taxon>Betaproteobacteria</taxon>
        <taxon>Burkholderiales</taxon>
        <taxon>Sphaerotilaceae</taxon>
        <taxon>Scleromatobacter</taxon>
    </lineage>
</organism>
<dbReference type="InterPro" id="IPR009010">
    <property type="entry name" value="Asp_de-COase-like_dom_sf"/>
</dbReference>
<protein>
    <submittedName>
        <fullName evidence="2">4Fe-4S dicluster domain-containing protein</fullName>
    </submittedName>
</protein>
<dbReference type="CDD" id="cd02784">
    <property type="entry name" value="MopB_CT_PHLH"/>
    <property type="match status" value="1"/>
</dbReference>
<dbReference type="PANTHER" id="PTHR42783">
    <property type="entry name" value="GLUTAMATE SYNTHASE [NADPH] SMALL CHAIN"/>
    <property type="match status" value="1"/>
</dbReference>
<dbReference type="EMBL" id="JAJLJH010000002">
    <property type="protein sequence ID" value="MCK9686272.1"/>
    <property type="molecule type" value="Genomic_DNA"/>
</dbReference>
<feature type="domain" description="4Fe-4S ferredoxin-type" evidence="1">
    <location>
        <begin position="723"/>
        <end position="753"/>
    </location>
</feature>
<reference evidence="2" key="1">
    <citation type="submission" date="2021-11" db="EMBL/GenBank/DDBJ databases">
        <title>BS-T2-15 a new species belonging to the Comamonadaceae family isolated from the soil of a French oak forest.</title>
        <authorList>
            <person name="Mieszkin S."/>
            <person name="Alain K."/>
        </authorList>
    </citation>
    <scope>NUCLEOTIDE SEQUENCE</scope>
    <source>
        <strain evidence="2">BS-T2-15</strain>
    </source>
</reference>
<evidence type="ECO:0000313" key="2">
    <source>
        <dbReference type="EMBL" id="MCK9686272.1"/>
    </source>
</evidence>
<dbReference type="PANTHER" id="PTHR42783:SF3">
    <property type="entry name" value="GLUTAMATE SYNTHASE [NADPH] SMALL CHAIN-RELATED"/>
    <property type="match status" value="1"/>
</dbReference>
<dbReference type="SUPFAM" id="SSF53706">
    <property type="entry name" value="Formate dehydrogenase/DMSO reductase, domains 1-3"/>
    <property type="match status" value="1"/>
</dbReference>
<dbReference type="Gene3D" id="3.40.50.740">
    <property type="match status" value="1"/>
</dbReference>
<gene>
    <name evidence="2" type="ORF">LPC04_11195</name>
</gene>
<dbReference type="Gene3D" id="3.30.70.20">
    <property type="match status" value="2"/>
</dbReference>
<dbReference type="InterPro" id="IPR017896">
    <property type="entry name" value="4Fe4S_Fe-S-bd"/>
</dbReference>
<dbReference type="AlphaFoldDB" id="A0A9X1YKX7"/>
<dbReference type="InterPro" id="IPR006311">
    <property type="entry name" value="TAT_signal"/>
</dbReference>
<proteinExistence type="predicted"/>
<dbReference type="SUPFAM" id="SSF54862">
    <property type="entry name" value="4Fe-4S ferredoxins"/>
    <property type="match status" value="1"/>
</dbReference>
<dbReference type="GO" id="GO:0016491">
    <property type="term" value="F:oxidoreductase activity"/>
    <property type="evidence" value="ECO:0007669"/>
    <property type="project" value="InterPro"/>
</dbReference>
<evidence type="ECO:0000313" key="3">
    <source>
        <dbReference type="Proteomes" id="UP001139353"/>
    </source>
</evidence>
<feature type="domain" description="4Fe-4S ferredoxin-type" evidence="1">
    <location>
        <begin position="776"/>
        <end position="807"/>
    </location>
</feature>
<dbReference type="Pfam" id="PF13247">
    <property type="entry name" value="Fer4_11"/>
    <property type="match status" value="1"/>
</dbReference>
<dbReference type="GO" id="GO:0043546">
    <property type="term" value="F:molybdopterin cofactor binding"/>
    <property type="evidence" value="ECO:0007669"/>
    <property type="project" value="InterPro"/>
</dbReference>
<comment type="caution">
    <text evidence="2">The sequence shown here is derived from an EMBL/GenBank/DDBJ whole genome shotgun (WGS) entry which is preliminary data.</text>
</comment>